<evidence type="ECO:0000313" key="3">
    <source>
        <dbReference type="Proteomes" id="UP000011618"/>
    </source>
</evidence>
<organism evidence="2 3">
    <name type="scientific">Natrinema pallidum DSM 3751</name>
    <dbReference type="NCBI Taxonomy" id="1227495"/>
    <lineage>
        <taxon>Archaea</taxon>
        <taxon>Methanobacteriati</taxon>
        <taxon>Methanobacteriota</taxon>
        <taxon>Stenosarchaea group</taxon>
        <taxon>Halobacteria</taxon>
        <taxon>Halobacteriales</taxon>
        <taxon>Natrialbaceae</taxon>
        <taxon>Natrinema</taxon>
    </lineage>
</organism>
<feature type="region of interest" description="Disordered" evidence="1">
    <location>
        <begin position="1"/>
        <end position="29"/>
    </location>
</feature>
<comment type="caution">
    <text evidence="2">The sequence shown here is derived from an EMBL/GenBank/DDBJ whole genome shotgun (WGS) entry which is preliminary data.</text>
</comment>
<dbReference type="AlphaFoldDB" id="L9YEU2"/>
<name>L9YEU2_9EURY</name>
<sequence>MSSTPTLDEQSVRIAPDRAGSTAFVDPFR</sequence>
<dbReference type="EMBL" id="AOII01000107">
    <property type="protein sequence ID" value="ELY72620.1"/>
    <property type="molecule type" value="Genomic_DNA"/>
</dbReference>
<accession>L9YEU2</accession>
<dbReference type="Proteomes" id="UP000011618">
    <property type="component" value="Unassembled WGS sequence"/>
</dbReference>
<proteinExistence type="predicted"/>
<gene>
    <name evidence="2" type="ORF">C487_18191</name>
</gene>
<protein>
    <submittedName>
        <fullName evidence="2">Uncharacterized protein</fullName>
    </submittedName>
</protein>
<evidence type="ECO:0000313" key="2">
    <source>
        <dbReference type="EMBL" id="ELY72620.1"/>
    </source>
</evidence>
<reference evidence="2 3" key="1">
    <citation type="journal article" date="2014" name="PLoS Genet.">
        <title>Phylogenetically driven sequencing of extremely halophilic archaea reveals strategies for static and dynamic osmo-response.</title>
        <authorList>
            <person name="Becker E.A."/>
            <person name="Seitzer P.M."/>
            <person name="Tritt A."/>
            <person name="Larsen D."/>
            <person name="Krusor M."/>
            <person name="Yao A.I."/>
            <person name="Wu D."/>
            <person name="Madern D."/>
            <person name="Eisen J.A."/>
            <person name="Darling A.E."/>
            <person name="Facciotti M.T."/>
        </authorList>
    </citation>
    <scope>NUCLEOTIDE SEQUENCE [LARGE SCALE GENOMIC DNA]</scope>
    <source>
        <strain evidence="2 3">DSM 3751</strain>
    </source>
</reference>
<evidence type="ECO:0000256" key="1">
    <source>
        <dbReference type="SAM" id="MobiDB-lite"/>
    </source>
</evidence>